<accession>A0ABV8QM62</accession>
<evidence type="ECO:0000313" key="2">
    <source>
        <dbReference type="Proteomes" id="UP001595798"/>
    </source>
</evidence>
<sequence length="231" mass="25240">MTTANRELQPGDSWMPAIAMLAIALLVIAALLNGIGTVGVMASASPDRGHHIAMPSLNPAQRLPFAKADRAIERLHLSGLGHPEEFEAYESLLLALAESLPATPDEVALARAGELLSRSLPAPAAEDVIAMLPSFLSYQQTEKALLGLSPGAPGDIEGAYLHLRLQDALRDTILGERIADQLYSVSYRMTETHMARQMLMQRKDLDEDEKRRLIREQMDALRLQENPEDAG</sequence>
<name>A0ABV8QM62_9GAMM</name>
<proteinExistence type="predicted"/>
<organism evidence="1 2">
    <name type="scientific">Marinobacter lacisalsi</name>
    <dbReference type="NCBI Taxonomy" id="475979"/>
    <lineage>
        <taxon>Bacteria</taxon>
        <taxon>Pseudomonadati</taxon>
        <taxon>Pseudomonadota</taxon>
        <taxon>Gammaproteobacteria</taxon>
        <taxon>Pseudomonadales</taxon>
        <taxon>Marinobacteraceae</taxon>
        <taxon>Marinobacter</taxon>
    </lineage>
</organism>
<dbReference type="SUPFAM" id="SSF158855">
    <property type="entry name" value="Lipase chaperone-like"/>
    <property type="match status" value="1"/>
</dbReference>
<comment type="caution">
    <text evidence="1">The sequence shown here is derived from an EMBL/GenBank/DDBJ whole genome shotgun (WGS) entry which is preliminary data.</text>
</comment>
<keyword evidence="2" id="KW-1185">Reference proteome</keyword>
<dbReference type="EMBL" id="JBHSDI010000060">
    <property type="protein sequence ID" value="MFC4260771.1"/>
    <property type="molecule type" value="Genomic_DNA"/>
</dbReference>
<dbReference type="RefSeq" id="WP_379889631.1">
    <property type="nucleotide sequence ID" value="NZ_JBHSDI010000060.1"/>
</dbReference>
<reference evidence="2" key="1">
    <citation type="journal article" date="2019" name="Int. J. Syst. Evol. Microbiol.">
        <title>The Global Catalogue of Microorganisms (GCM) 10K type strain sequencing project: providing services to taxonomists for standard genome sequencing and annotation.</title>
        <authorList>
            <consortium name="The Broad Institute Genomics Platform"/>
            <consortium name="The Broad Institute Genome Sequencing Center for Infectious Disease"/>
            <person name="Wu L."/>
            <person name="Ma J."/>
        </authorList>
    </citation>
    <scope>NUCLEOTIDE SEQUENCE [LARGE SCALE GENOMIC DNA]</scope>
    <source>
        <strain evidence="2">CECT 7297</strain>
    </source>
</reference>
<gene>
    <name evidence="1" type="ORF">ACFOZ5_17275</name>
</gene>
<protein>
    <recommendedName>
        <fullName evidence="3">Lipase modulator</fullName>
    </recommendedName>
</protein>
<evidence type="ECO:0000313" key="1">
    <source>
        <dbReference type="EMBL" id="MFC4260771.1"/>
    </source>
</evidence>
<dbReference type="Proteomes" id="UP001595798">
    <property type="component" value="Unassembled WGS sequence"/>
</dbReference>
<evidence type="ECO:0008006" key="3">
    <source>
        <dbReference type="Google" id="ProtNLM"/>
    </source>
</evidence>